<name>A0ABS7FG25_9NEIS</name>
<evidence type="ECO:0000313" key="2">
    <source>
        <dbReference type="EMBL" id="MBW8288445.1"/>
    </source>
</evidence>
<evidence type="ECO:0000259" key="1">
    <source>
        <dbReference type="PROSITE" id="PS51186"/>
    </source>
</evidence>
<organism evidence="2 3">
    <name type="scientific">Chromobacterium subtsugae</name>
    <dbReference type="NCBI Taxonomy" id="251747"/>
    <lineage>
        <taxon>Bacteria</taxon>
        <taxon>Pseudomonadati</taxon>
        <taxon>Pseudomonadota</taxon>
        <taxon>Betaproteobacteria</taxon>
        <taxon>Neisseriales</taxon>
        <taxon>Chromobacteriaceae</taxon>
        <taxon>Chromobacterium</taxon>
    </lineage>
</organism>
<dbReference type="InterPro" id="IPR016181">
    <property type="entry name" value="Acyl_CoA_acyltransferase"/>
</dbReference>
<sequence>MLFTEMPALDHPDAMLRPLYPDDILAWHDYLILPQVYRHTSWNVRCSSELEHYAWQPEQFTEVSALRFAIADSRDDHLLGTAGFHTVATVNASAEIAYDLSPAAQGRGIARAACASLLAWGHGHLGLARIQATVLPENARSIQVLERCGFQREGLLRSYRKVRGPSRDFWMYSHIAEGGNA</sequence>
<keyword evidence="3" id="KW-1185">Reference proteome</keyword>
<protein>
    <submittedName>
        <fullName evidence="2">GNAT family N-acetyltransferase</fullName>
    </submittedName>
</protein>
<dbReference type="InterPro" id="IPR000182">
    <property type="entry name" value="GNAT_dom"/>
</dbReference>
<dbReference type="PANTHER" id="PTHR43441:SF11">
    <property type="entry name" value="RIBOSOMAL-PROTEIN-SERINE ACETYLTRANSFERASE"/>
    <property type="match status" value="1"/>
</dbReference>
<dbReference type="PROSITE" id="PS51186">
    <property type="entry name" value="GNAT"/>
    <property type="match status" value="1"/>
</dbReference>
<dbReference type="PANTHER" id="PTHR43441">
    <property type="entry name" value="RIBOSOMAL-PROTEIN-SERINE ACETYLTRANSFERASE"/>
    <property type="match status" value="1"/>
</dbReference>
<reference evidence="2 3" key="1">
    <citation type="submission" date="2021-05" db="EMBL/GenBank/DDBJ databases">
        <title>Draft Whole Genome Sequencing Of Biosensor Chromobacterium violaceum Strain CV026 Reveals A Regulatory RNA In Chromobacterium violaceum Phenotype Regulatory Network.</title>
        <authorList>
            <person name="Hong K.W."/>
            <person name="Chan K.G."/>
            <person name="Chang C.-Y."/>
        </authorList>
    </citation>
    <scope>NUCLEOTIDE SEQUENCE [LARGE SCALE GENOMIC DNA]</scope>
    <source>
        <strain evidence="2 3">ATCC 31532</strain>
    </source>
</reference>
<accession>A0ABS7FG25</accession>
<dbReference type="RefSeq" id="WP_047238607.1">
    <property type="nucleotide sequence ID" value="NZ_CP142381.1"/>
</dbReference>
<dbReference type="GeneID" id="89686211"/>
<proteinExistence type="predicted"/>
<dbReference type="EMBL" id="JAHDTB010000010">
    <property type="protein sequence ID" value="MBW8288445.1"/>
    <property type="molecule type" value="Genomic_DNA"/>
</dbReference>
<dbReference type="Proteomes" id="UP000711178">
    <property type="component" value="Unassembled WGS sequence"/>
</dbReference>
<dbReference type="InterPro" id="IPR051908">
    <property type="entry name" value="Ribosomal_N-acetyltransferase"/>
</dbReference>
<feature type="domain" description="N-acetyltransferase" evidence="1">
    <location>
        <begin position="14"/>
        <end position="176"/>
    </location>
</feature>
<evidence type="ECO:0000313" key="3">
    <source>
        <dbReference type="Proteomes" id="UP000711178"/>
    </source>
</evidence>
<dbReference type="Gene3D" id="3.40.630.30">
    <property type="match status" value="1"/>
</dbReference>
<dbReference type="SUPFAM" id="SSF55729">
    <property type="entry name" value="Acyl-CoA N-acyltransferases (Nat)"/>
    <property type="match status" value="1"/>
</dbReference>
<gene>
    <name evidence="2" type="ORF">KIF53_12485</name>
</gene>
<comment type="caution">
    <text evidence="2">The sequence shown here is derived from an EMBL/GenBank/DDBJ whole genome shotgun (WGS) entry which is preliminary data.</text>
</comment>
<dbReference type="Pfam" id="PF13302">
    <property type="entry name" value="Acetyltransf_3"/>
    <property type="match status" value="1"/>
</dbReference>